<dbReference type="SUPFAM" id="SSF52374">
    <property type="entry name" value="Nucleotidylyl transferase"/>
    <property type="match status" value="1"/>
</dbReference>
<dbReference type="InterPro" id="IPR015803">
    <property type="entry name" value="Cys-tRNA-ligase"/>
</dbReference>
<evidence type="ECO:0000256" key="10">
    <source>
        <dbReference type="ARBA" id="ARBA00023146"/>
    </source>
</evidence>
<proteinExistence type="inferred from homology"/>
<protein>
    <recommendedName>
        <fullName evidence="3">cysteine--tRNA ligase</fullName>
        <ecNumber evidence="3">6.1.1.16</ecNumber>
    </recommendedName>
    <alternativeName>
        <fullName evidence="11">Cysteinyl-tRNA synthetase</fullName>
    </alternativeName>
</protein>
<keyword evidence="10" id="KW-0030">Aminoacyl-tRNA synthetase</keyword>
<dbReference type="GO" id="GO:0004817">
    <property type="term" value="F:cysteine-tRNA ligase activity"/>
    <property type="evidence" value="ECO:0007669"/>
    <property type="project" value="UniProtKB-EC"/>
</dbReference>
<comment type="caution">
    <text evidence="20">The sequence shown here is derived from an EMBL/GenBank/DDBJ whole genome shotgun (WGS) entry which is preliminary data.</text>
</comment>
<evidence type="ECO:0000256" key="8">
    <source>
        <dbReference type="ARBA" id="ARBA00022840"/>
    </source>
</evidence>
<dbReference type="Pfam" id="PF01406">
    <property type="entry name" value="tRNA-synt_1e"/>
    <property type="match status" value="1"/>
</dbReference>
<dbReference type="HAMAP" id="MF_00041">
    <property type="entry name" value="Cys_tRNA_synth"/>
    <property type="match status" value="1"/>
</dbReference>
<evidence type="ECO:0000256" key="18">
    <source>
        <dbReference type="ARBA" id="ARBA00049046"/>
    </source>
</evidence>
<dbReference type="GO" id="GO:0046872">
    <property type="term" value="F:metal ion binding"/>
    <property type="evidence" value="ECO:0007669"/>
    <property type="project" value="UniProtKB-KW"/>
</dbReference>
<dbReference type="InterPro" id="IPR014729">
    <property type="entry name" value="Rossmann-like_a/b/a_fold"/>
</dbReference>
<comment type="catalytic activity">
    <reaction evidence="15">
        <text>2 L-cysteine = S-sulfanyl-L-cysteine + L-alanine</text>
        <dbReference type="Rhea" id="RHEA:78543"/>
        <dbReference type="ChEBI" id="CHEBI:35235"/>
        <dbReference type="ChEBI" id="CHEBI:57972"/>
        <dbReference type="ChEBI" id="CHEBI:58591"/>
    </reaction>
    <physiologicalReaction direction="left-to-right" evidence="15">
        <dbReference type="Rhea" id="RHEA:78544"/>
    </physiologicalReaction>
</comment>
<dbReference type="Gene3D" id="3.40.50.620">
    <property type="entry name" value="HUPs"/>
    <property type="match status" value="1"/>
</dbReference>
<evidence type="ECO:0000256" key="1">
    <source>
        <dbReference type="ARBA" id="ARBA00001947"/>
    </source>
</evidence>
<dbReference type="Gene3D" id="1.20.120.1910">
    <property type="entry name" value="Cysteine-tRNA ligase, C-terminal anti-codon recognition domain"/>
    <property type="match status" value="1"/>
</dbReference>
<comment type="cofactor">
    <cofactor evidence="1">
        <name>Zn(2+)</name>
        <dbReference type="ChEBI" id="CHEBI:29105"/>
    </cofactor>
</comment>
<evidence type="ECO:0000256" key="2">
    <source>
        <dbReference type="ARBA" id="ARBA00005594"/>
    </source>
</evidence>
<dbReference type="GO" id="GO:0006423">
    <property type="term" value="P:cysteinyl-tRNA aminoacylation"/>
    <property type="evidence" value="ECO:0007669"/>
    <property type="project" value="InterPro"/>
</dbReference>
<evidence type="ECO:0000256" key="16">
    <source>
        <dbReference type="ARBA" id="ARBA00047731"/>
    </source>
</evidence>
<dbReference type="Proteomes" id="UP000287033">
    <property type="component" value="Unassembled WGS sequence"/>
</dbReference>
<keyword evidence="21" id="KW-1185">Reference proteome</keyword>
<evidence type="ECO:0000256" key="3">
    <source>
        <dbReference type="ARBA" id="ARBA00012832"/>
    </source>
</evidence>
<dbReference type="SUPFAM" id="SSF47323">
    <property type="entry name" value="Anticodon-binding domain of a subclass of class I aminoacyl-tRNA synthetases"/>
    <property type="match status" value="1"/>
</dbReference>
<keyword evidence="4" id="KW-0436">Ligase</keyword>
<dbReference type="AlphaFoldDB" id="A0A401SWX2"/>
<evidence type="ECO:0000259" key="19">
    <source>
        <dbReference type="Pfam" id="PF01406"/>
    </source>
</evidence>
<comment type="catalytic activity">
    <reaction evidence="14">
        <text>S-disulfanyl-L-cysteine + tRNA(Cys) + ATP = (S)-disulfanyl-L-cysteinyl-tRNA(Cys) + AMP + diphosphate</text>
        <dbReference type="Rhea" id="RHEA:78651"/>
        <dbReference type="Rhea" id="RHEA-COMP:9661"/>
        <dbReference type="Rhea" id="RHEA-COMP:19120"/>
        <dbReference type="ChEBI" id="CHEBI:30616"/>
        <dbReference type="ChEBI" id="CHEBI:33019"/>
        <dbReference type="ChEBI" id="CHEBI:78442"/>
        <dbReference type="ChEBI" id="CHEBI:229465"/>
        <dbReference type="ChEBI" id="CHEBI:229521"/>
        <dbReference type="ChEBI" id="CHEBI:456215"/>
    </reaction>
    <physiologicalReaction direction="left-to-right" evidence="14">
        <dbReference type="Rhea" id="RHEA:78652"/>
    </physiologicalReaction>
</comment>
<evidence type="ECO:0000256" key="5">
    <source>
        <dbReference type="ARBA" id="ARBA00022723"/>
    </source>
</evidence>
<evidence type="ECO:0000256" key="7">
    <source>
        <dbReference type="ARBA" id="ARBA00022833"/>
    </source>
</evidence>
<feature type="non-terminal residue" evidence="20">
    <location>
        <position position="1"/>
    </location>
</feature>
<dbReference type="PANTHER" id="PTHR10890:SF27">
    <property type="entry name" value="CYSTEINE--TRNA LIGASE, MITOCHONDRIAL-RELATED"/>
    <property type="match status" value="1"/>
</dbReference>
<evidence type="ECO:0000256" key="9">
    <source>
        <dbReference type="ARBA" id="ARBA00022917"/>
    </source>
</evidence>
<evidence type="ECO:0000313" key="20">
    <source>
        <dbReference type="EMBL" id="GCC34883.1"/>
    </source>
</evidence>
<comment type="catalytic activity">
    <reaction evidence="18">
        <text>tRNA(Cys) + L-cysteine + ATP = L-cysteinyl-tRNA(Cys) + AMP + diphosphate</text>
        <dbReference type="Rhea" id="RHEA:17773"/>
        <dbReference type="Rhea" id="RHEA-COMP:9661"/>
        <dbReference type="Rhea" id="RHEA-COMP:9679"/>
        <dbReference type="ChEBI" id="CHEBI:30616"/>
        <dbReference type="ChEBI" id="CHEBI:33019"/>
        <dbReference type="ChEBI" id="CHEBI:35235"/>
        <dbReference type="ChEBI" id="CHEBI:78442"/>
        <dbReference type="ChEBI" id="CHEBI:78517"/>
        <dbReference type="ChEBI" id="CHEBI:456215"/>
        <dbReference type="EC" id="6.1.1.16"/>
    </reaction>
    <physiologicalReaction direction="right-to-left" evidence="18">
        <dbReference type="Rhea" id="RHEA:17775"/>
    </physiologicalReaction>
</comment>
<evidence type="ECO:0000256" key="4">
    <source>
        <dbReference type="ARBA" id="ARBA00022598"/>
    </source>
</evidence>
<dbReference type="PANTHER" id="PTHR10890">
    <property type="entry name" value="CYSTEINYL-TRNA SYNTHETASE"/>
    <property type="match status" value="1"/>
</dbReference>
<name>A0A401SWX2_CHIPU</name>
<dbReference type="NCBIfam" id="TIGR00435">
    <property type="entry name" value="cysS"/>
    <property type="match status" value="1"/>
</dbReference>
<keyword evidence="5" id="KW-0479">Metal-binding</keyword>
<evidence type="ECO:0000256" key="14">
    <source>
        <dbReference type="ARBA" id="ARBA00047499"/>
    </source>
</evidence>
<keyword evidence="7" id="KW-0862">Zinc</keyword>
<evidence type="ECO:0000256" key="6">
    <source>
        <dbReference type="ARBA" id="ARBA00022741"/>
    </source>
</evidence>
<keyword evidence="6" id="KW-0547">Nucleotide-binding</keyword>
<gene>
    <name evidence="20" type="ORF">chiPu_0013360</name>
</gene>
<comment type="function">
    <text evidence="13">In addition to its role as an aminoacyl-tRNA synthetase, has also cysteine persulfide synthase activity. Produces reactive persulfide species such as cysteine persulfide (CysSSH) from substrate cysteine and mediate direct incorporation of CysSSH into proteins during translations, resulting in protein persulfides and polysulfides. CysSSHs behave as potent antioxidants and cellular protectants.</text>
</comment>
<dbReference type="EC" id="6.1.1.16" evidence="3"/>
<dbReference type="PRINTS" id="PR00983">
    <property type="entry name" value="TRNASYNTHCYS"/>
</dbReference>
<comment type="catalytic activity">
    <reaction evidence="16">
        <text>S-sulfanyl-L-cysteine + L-cysteine = S-disulfanyl-L-cysteine + L-alanine</text>
        <dbReference type="Rhea" id="RHEA:78627"/>
        <dbReference type="ChEBI" id="CHEBI:35235"/>
        <dbReference type="ChEBI" id="CHEBI:57972"/>
        <dbReference type="ChEBI" id="CHEBI:58591"/>
        <dbReference type="ChEBI" id="CHEBI:229465"/>
    </reaction>
    <physiologicalReaction direction="left-to-right" evidence="16">
        <dbReference type="Rhea" id="RHEA:78628"/>
    </physiologicalReaction>
</comment>
<evidence type="ECO:0000256" key="15">
    <source>
        <dbReference type="ARBA" id="ARBA00047548"/>
    </source>
</evidence>
<dbReference type="OrthoDB" id="438179at2759"/>
<accession>A0A401SWX2</accession>
<comment type="function">
    <text evidence="12">Mitochondrial cysteine-specific aminoacyl-tRNA synthetase that catalyzes the ATP-dependent ligation of cysteine to tRNA(Cys).</text>
</comment>
<dbReference type="OMA" id="HAWPASE"/>
<keyword evidence="9" id="KW-0648">Protein biosynthesis</keyword>
<reference evidence="20 21" key="1">
    <citation type="journal article" date="2018" name="Nat. Ecol. Evol.">
        <title>Shark genomes provide insights into elasmobranch evolution and the origin of vertebrates.</title>
        <authorList>
            <person name="Hara Y"/>
            <person name="Yamaguchi K"/>
            <person name="Onimaru K"/>
            <person name="Kadota M"/>
            <person name="Koyanagi M"/>
            <person name="Keeley SD"/>
            <person name="Tatsumi K"/>
            <person name="Tanaka K"/>
            <person name="Motone F"/>
            <person name="Kageyama Y"/>
            <person name="Nozu R"/>
            <person name="Adachi N"/>
            <person name="Nishimura O"/>
            <person name="Nakagawa R"/>
            <person name="Tanegashima C"/>
            <person name="Kiyatake I"/>
            <person name="Matsumoto R"/>
            <person name="Murakumo K"/>
            <person name="Nishida K"/>
            <person name="Terakita A"/>
            <person name="Kuratani S"/>
            <person name="Sato K"/>
            <person name="Hyodo S Kuraku.S."/>
        </authorList>
    </citation>
    <scope>NUCLEOTIDE SEQUENCE [LARGE SCALE GENOMIC DNA]</scope>
</reference>
<dbReference type="GO" id="GO:0005737">
    <property type="term" value="C:cytoplasm"/>
    <property type="evidence" value="ECO:0007669"/>
    <property type="project" value="TreeGrafter"/>
</dbReference>
<dbReference type="STRING" id="137246.A0A401SWX2"/>
<organism evidence="20 21">
    <name type="scientific">Chiloscyllium punctatum</name>
    <name type="common">Brownbanded bambooshark</name>
    <name type="synonym">Hemiscyllium punctatum</name>
    <dbReference type="NCBI Taxonomy" id="137246"/>
    <lineage>
        <taxon>Eukaryota</taxon>
        <taxon>Metazoa</taxon>
        <taxon>Chordata</taxon>
        <taxon>Craniata</taxon>
        <taxon>Vertebrata</taxon>
        <taxon>Chondrichthyes</taxon>
        <taxon>Elasmobranchii</taxon>
        <taxon>Galeomorphii</taxon>
        <taxon>Galeoidea</taxon>
        <taxon>Orectolobiformes</taxon>
        <taxon>Hemiscylliidae</taxon>
        <taxon>Chiloscyllium</taxon>
    </lineage>
</organism>
<feature type="domain" description="tRNA synthetases class I catalytic" evidence="19">
    <location>
        <begin position="79"/>
        <end position="371"/>
    </location>
</feature>
<dbReference type="InterPro" id="IPR032678">
    <property type="entry name" value="tRNA-synt_1_cat_dom"/>
</dbReference>
<dbReference type="InterPro" id="IPR024909">
    <property type="entry name" value="Cys-tRNA/MSH_ligase"/>
</dbReference>
<dbReference type="GO" id="GO:0005524">
    <property type="term" value="F:ATP binding"/>
    <property type="evidence" value="ECO:0007669"/>
    <property type="project" value="UniProtKB-KW"/>
</dbReference>
<evidence type="ECO:0000256" key="17">
    <source>
        <dbReference type="ARBA" id="ARBA00048609"/>
    </source>
</evidence>
<comment type="similarity">
    <text evidence="2">Belongs to the class-I aminoacyl-tRNA synthetase family.</text>
</comment>
<dbReference type="InterPro" id="IPR009080">
    <property type="entry name" value="tRNAsynth_Ia_anticodon-bd"/>
</dbReference>
<dbReference type="EMBL" id="BEZZ01000638">
    <property type="protein sequence ID" value="GCC34883.1"/>
    <property type="molecule type" value="Genomic_DNA"/>
</dbReference>
<evidence type="ECO:0000256" key="12">
    <source>
        <dbReference type="ARBA" id="ARBA00043868"/>
    </source>
</evidence>
<keyword evidence="8" id="KW-0067">ATP-binding</keyword>
<dbReference type="CDD" id="cd00672">
    <property type="entry name" value="CysRS_core"/>
    <property type="match status" value="1"/>
</dbReference>
<sequence length="590" mass="65873">ASSLVVFISPPTPPGTMRALLACRSLPAWLSGCTFRVCGRQPGGRCGSSWHKPKGHPAGVQVYNSLTRNKEPLVLAEPVTASWYCCGPTVYDEAHLGHASSYVRFDILRRILTKIFGIDVIMVMVITDIDDKIIKRANELNISSTVLSRMYEEDFKQDMACLKVLPPTVYMRVTDNIPKIVAFIERIIHNGHAYSTSTGNVYFDIQSIGSQYGKFVGICADTAGETTAGDKKHIRDFALWKASKPNEPSWISPWGKGRPGWHIECSTIASSVFGNKLDIHSGGIDLAFPHHENEIAQCEAYHQCEQWGNYFLHSGHLHLKGSEEKMSKSLKNYITIKNFLEKFSADQFRMFCLLSKYRSAVEYSDASMAEAGNLLHSISAFIDDASAYMRGQLICPPVDETLLWERLNATKVNVQAAFADDFDTPGATDSIMNLIHHGNRQLQAVAKEGDYPRSPAVFGAIISYLERFLDVVGISLGQSQVVQAANQSSVTLHSVAEQLVGFRQEVRKYALAVDDQELASGEGRELSQEEKQKLRERRKQMLSERQPLLQACDLLRQDLRAIGINIKDRGATSSWEMMEQLTKVKVKPDY</sequence>
<evidence type="ECO:0000256" key="13">
    <source>
        <dbReference type="ARBA" id="ARBA00045476"/>
    </source>
</evidence>
<dbReference type="FunFam" id="3.40.50.620:FF:000027">
    <property type="entry name" value="Cysteine--tRNA ligase, cytoplasmic"/>
    <property type="match status" value="1"/>
</dbReference>
<evidence type="ECO:0000313" key="21">
    <source>
        <dbReference type="Proteomes" id="UP000287033"/>
    </source>
</evidence>
<comment type="catalytic activity">
    <reaction evidence="17">
        <text>S-sulfanyl-L-cysteine + tRNA(Cys) + ATP = (S)-sulfanyl-L-cysteinyl-tRNA(Cys) + AMP + diphosphate</text>
        <dbReference type="Rhea" id="RHEA:78647"/>
        <dbReference type="Rhea" id="RHEA-COMP:9661"/>
        <dbReference type="Rhea" id="RHEA-COMP:19119"/>
        <dbReference type="ChEBI" id="CHEBI:30616"/>
        <dbReference type="ChEBI" id="CHEBI:33019"/>
        <dbReference type="ChEBI" id="CHEBI:58591"/>
        <dbReference type="ChEBI" id="CHEBI:78442"/>
        <dbReference type="ChEBI" id="CHEBI:229520"/>
        <dbReference type="ChEBI" id="CHEBI:456215"/>
    </reaction>
    <physiologicalReaction direction="left-to-right" evidence="17">
        <dbReference type="Rhea" id="RHEA:78648"/>
    </physiologicalReaction>
</comment>
<evidence type="ECO:0000256" key="11">
    <source>
        <dbReference type="ARBA" id="ARBA00031499"/>
    </source>
</evidence>